<evidence type="ECO:0000313" key="2">
    <source>
        <dbReference type="Proteomes" id="UP000176336"/>
    </source>
</evidence>
<dbReference type="Proteomes" id="UP000176336">
    <property type="component" value="Unassembled WGS sequence"/>
</dbReference>
<dbReference type="InterPro" id="IPR029058">
    <property type="entry name" value="AB_hydrolase_fold"/>
</dbReference>
<organism evidence="1 2">
    <name type="scientific">Candidatus Daviesbacteria bacterium RIFCSPHIGHO2_01_FULL_41_23</name>
    <dbReference type="NCBI Taxonomy" id="1797764"/>
    <lineage>
        <taxon>Bacteria</taxon>
        <taxon>Candidatus Daviesiibacteriota</taxon>
    </lineage>
</organism>
<accession>A0A1F5IR87</accession>
<reference evidence="1 2" key="1">
    <citation type="journal article" date="2016" name="Nat. Commun.">
        <title>Thousands of microbial genomes shed light on interconnected biogeochemical processes in an aquifer system.</title>
        <authorList>
            <person name="Anantharaman K."/>
            <person name="Brown C.T."/>
            <person name="Hug L.A."/>
            <person name="Sharon I."/>
            <person name="Castelle C.J."/>
            <person name="Probst A.J."/>
            <person name="Thomas B.C."/>
            <person name="Singh A."/>
            <person name="Wilkins M.J."/>
            <person name="Karaoz U."/>
            <person name="Brodie E.L."/>
            <person name="Williams K.H."/>
            <person name="Hubbard S.S."/>
            <person name="Banfield J.F."/>
        </authorList>
    </citation>
    <scope>NUCLEOTIDE SEQUENCE [LARGE SCALE GENOMIC DNA]</scope>
</reference>
<protein>
    <submittedName>
        <fullName evidence="1">Uncharacterized protein</fullName>
    </submittedName>
</protein>
<sequence>MNRREIDLILGPGLSDRISLVGGLIPKRLVQGNVVVNIHFSPAPWKTDPNNLDPKLDELGKQIKTFHKAGNEVVIVGVSGYASLGLNGYAENKAKVSKVVSICGRLKVGQGEFPPLELSAKNSRAFYDSVCLAEEHAKHFTPQDRAKFMTISSKWDEIVPEGTSILEGANNTEIPVPEHVLAIAAALTVYRKRWLDFILKGS</sequence>
<name>A0A1F5IR87_9BACT</name>
<dbReference type="Gene3D" id="3.40.50.1820">
    <property type="entry name" value="alpha/beta hydrolase"/>
    <property type="match status" value="1"/>
</dbReference>
<dbReference type="AlphaFoldDB" id="A0A1F5IR87"/>
<dbReference type="EMBL" id="MFCR01000008">
    <property type="protein sequence ID" value="OGE18891.1"/>
    <property type="molecule type" value="Genomic_DNA"/>
</dbReference>
<comment type="caution">
    <text evidence="1">The sequence shown here is derived from an EMBL/GenBank/DDBJ whole genome shotgun (WGS) entry which is preliminary data.</text>
</comment>
<gene>
    <name evidence="1" type="ORF">A2871_02780</name>
</gene>
<evidence type="ECO:0000313" key="1">
    <source>
        <dbReference type="EMBL" id="OGE18891.1"/>
    </source>
</evidence>
<proteinExistence type="predicted"/>